<feature type="domain" description="Tyrosine specific protein phosphatases" evidence="7">
    <location>
        <begin position="857"/>
        <end position="910"/>
    </location>
</feature>
<dbReference type="InterPro" id="IPR001849">
    <property type="entry name" value="PH_domain"/>
</dbReference>
<dbReference type="PROSITE" id="PS51181">
    <property type="entry name" value="PPASE_TENSIN"/>
    <property type="match status" value="1"/>
</dbReference>
<reference evidence="10 11" key="1">
    <citation type="submission" date="2018-03" db="EMBL/GenBank/DDBJ databases">
        <authorList>
            <person name="Fogelqvist J."/>
        </authorList>
    </citation>
    <scope>NUCLEOTIDE SEQUENCE [LARGE SCALE GENOMIC DNA]</scope>
</reference>
<geneLocation type="mitochondrion" evidence="10"/>
<dbReference type="CDD" id="cd14509">
    <property type="entry name" value="PTP_PTEN"/>
    <property type="match status" value="1"/>
</dbReference>
<dbReference type="SMART" id="SM00220">
    <property type="entry name" value="S_TKc"/>
    <property type="match status" value="1"/>
</dbReference>
<dbReference type="SUPFAM" id="SSF52799">
    <property type="entry name" value="(Phosphotyrosine protein) phosphatases II"/>
    <property type="match status" value="1"/>
</dbReference>
<evidence type="ECO:0000259" key="9">
    <source>
        <dbReference type="PROSITE" id="PS51182"/>
    </source>
</evidence>
<evidence type="ECO:0000313" key="10">
    <source>
        <dbReference type="EMBL" id="SPQ98034.1"/>
    </source>
</evidence>
<dbReference type="EMBL" id="OVEO01000008">
    <property type="protein sequence ID" value="SPQ98034.1"/>
    <property type="molecule type" value="Genomic_DNA"/>
</dbReference>
<proteinExistence type="predicted"/>
<dbReference type="SUPFAM" id="SSF49562">
    <property type="entry name" value="C2 domain (Calcium/lipid-binding domain, CaLB)"/>
    <property type="match status" value="1"/>
</dbReference>
<evidence type="ECO:0000259" key="8">
    <source>
        <dbReference type="PROSITE" id="PS51181"/>
    </source>
</evidence>
<accession>A0A3P3YCY3</accession>
<sequence length="1358" mass="147735">MSAEVAGGTVMDGGRVVLKGYLRKKSPKGITGMRAWQKRYFHLFETSLAYGKTSDLRHAQGALPLLEVTAIELVAGKPTRFRFDVANRRFDLEASSPDEAENWVAAMKQCWQTARASAPTSTASSSPTASPTLSPHTTAGKFWKPNASGVFPSMAMDTLLAPPMMAQTTTQSRAFTPINMASILQHSGAFDTIRRVKKAATRASTQGSCSPDETGKSRRDDGDDDDDVDKDDLDNDEPDPESTVAPTLRRMPSQAASAATDDDGAPPRSLRNLTMVERTKKSSQTAHRRMASAINTIASDDVVFGDAAAGAGYADYERDEKLADSGIGMMYRVRHRATGGTYLLQVVMRRDPCYDAALGVIDDMAALEHPFLVRQVARGDAPDRSWAVYTFAPPGNRLFDRVRAARRLPEDLARSYVAQVALCIAFLHSRGRSLRAMRSETIFADDDGHVLVVDFPRPPTATTPVSVSPPVNEFTTPELLDDGAEAMTADWWRLGVLLYELLVGFPPFRGRTPDELAERVRAGAVRYPPFCSEPARHFIDACLRRAPGERLGTHLPALFAHPFFAPVHWTRLHARLPDNGAPVRRVKVHVRSIDGDDGNGAIVRCRFGARQVATTAASPGGAWNQTFEMPHDAMSAASNATLDVDVSGGSGVSLGSASVRIRLDDDDPQRFDVRVGKATVVIDVKAKRTEKAAVADVELASGRRSSLRRSTTSQQASMSMGSATQRSLKRGSIMKSSSSSISRRGSIFLQNVSGKIRSLVSKNKIRYQQDGFDLDLTYVTDRLIVMGFPSSSLEGVYRNPMDEVQRFIHTYHAGHCRVVNLCSERSYDPACFDGNVACFPFDDHHPPLLRQMAEYCLDVQRYLDADPDNVVATHCKAGKGRTGVMLSAYLLYAGLQPTAHAALACFAERRTADGKGVTIPSQIRYVHMFDKLLQATDRLREPFAYDAAYATLTLIRFCPEPDMSPIGGCDPVCRIYRGGKVLFDSAARGVEVTRPARNIVDLPVDVTVRGDVRIAFFHRKATGRKLMFVGYINVDLVHGSNKVVIEREFLDGAAKSKRFDANFRVEIFLKAATAPDDNDNSGADDGNADGGDNSAVEVSDDDSRSTHSQGHRRQSSSPTKSSSSSSTTMSMSAVHGNGDRHVSPLSALPSPHHRSVSHGSVSLAVPEQRPVWDHAHAPRFALPDVAENDLERAMDAVPLSGDDIETDSPDDDNKDGDADALKHYGASHGDAVHALRDIDDVDDDDDDDDNDGHEEDEGPLPSLSLFDAPELRHRRSSSRGVDDVPERPAGQAPDCAATFSLRQGQPVTEASLLLQLPVADPDINRPRAESALSVASLDDLTEAGDDDDPPPSADEPHQ</sequence>
<feature type="compositionally biased region" description="Acidic residues" evidence="4">
    <location>
        <begin position="1202"/>
        <end position="1214"/>
    </location>
</feature>
<dbReference type="InterPro" id="IPR011993">
    <property type="entry name" value="PH-like_dom_sf"/>
</dbReference>
<keyword evidence="3" id="KW-0443">Lipid metabolism</keyword>
<evidence type="ECO:0008006" key="12">
    <source>
        <dbReference type="Google" id="ProtNLM"/>
    </source>
</evidence>
<dbReference type="SMART" id="SM01326">
    <property type="entry name" value="PTEN_C2"/>
    <property type="match status" value="1"/>
</dbReference>
<keyword evidence="2" id="KW-0904">Protein phosphatase</keyword>
<evidence type="ECO:0000256" key="1">
    <source>
        <dbReference type="ARBA" id="ARBA00022801"/>
    </source>
</evidence>
<dbReference type="InterPro" id="IPR000387">
    <property type="entry name" value="Tyr_Pase_dom"/>
</dbReference>
<dbReference type="GO" id="GO:0006629">
    <property type="term" value="P:lipid metabolic process"/>
    <property type="evidence" value="ECO:0007669"/>
    <property type="project" value="UniProtKB-KW"/>
</dbReference>
<dbReference type="Pfam" id="PF22784">
    <property type="entry name" value="PTP-SAK"/>
    <property type="match status" value="1"/>
</dbReference>
<dbReference type="SUPFAM" id="SSF50729">
    <property type="entry name" value="PH domain-like"/>
    <property type="match status" value="1"/>
</dbReference>
<feature type="compositionally biased region" description="Low complexity" evidence="4">
    <location>
        <begin position="703"/>
        <end position="717"/>
    </location>
</feature>
<evidence type="ECO:0000313" key="11">
    <source>
        <dbReference type="Proteomes" id="UP000290189"/>
    </source>
</evidence>
<feature type="compositionally biased region" description="Low complexity" evidence="4">
    <location>
        <begin position="117"/>
        <end position="139"/>
    </location>
</feature>
<feature type="domain" description="C2 tensin-type" evidence="9">
    <location>
        <begin position="947"/>
        <end position="1072"/>
    </location>
</feature>
<dbReference type="PROSITE" id="PS50056">
    <property type="entry name" value="TYR_PHOSPHATASE_2"/>
    <property type="match status" value="1"/>
</dbReference>
<feature type="region of interest" description="Disordered" evidence="4">
    <location>
        <begin position="1074"/>
        <end position="1162"/>
    </location>
</feature>
<feature type="compositionally biased region" description="Polar residues" evidence="4">
    <location>
        <begin position="202"/>
        <end position="211"/>
    </location>
</feature>
<dbReference type="SUPFAM" id="SSF56112">
    <property type="entry name" value="Protein kinase-like (PK-like)"/>
    <property type="match status" value="1"/>
</dbReference>
<feature type="domain" description="PH" evidence="5">
    <location>
        <begin position="15"/>
        <end position="112"/>
    </location>
</feature>
<dbReference type="InterPro" id="IPR035892">
    <property type="entry name" value="C2_domain_sf"/>
</dbReference>
<protein>
    <recommendedName>
        <fullName evidence="12">Phosphatidylinositol-3,4,5-trisphosphate 3-phosphatase</fullName>
    </recommendedName>
</protein>
<dbReference type="PANTHER" id="PTHR12305">
    <property type="entry name" value="PHOSPHATASE WITH HOMOLOGY TO TENSIN"/>
    <property type="match status" value="1"/>
</dbReference>
<dbReference type="InterPro" id="IPR057023">
    <property type="entry name" value="PTP-SAK"/>
</dbReference>
<feature type="domain" description="Phosphatase tensin-type" evidence="8">
    <location>
        <begin position="765"/>
        <end position="936"/>
    </location>
</feature>
<feature type="compositionally biased region" description="Acidic residues" evidence="4">
    <location>
        <begin position="1239"/>
        <end position="1258"/>
    </location>
</feature>
<dbReference type="Pfam" id="PF10409">
    <property type="entry name" value="PTEN_C2"/>
    <property type="match status" value="1"/>
</dbReference>
<feature type="domain" description="Protein kinase" evidence="6">
    <location>
        <begin position="316"/>
        <end position="564"/>
    </location>
</feature>
<feature type="compositionally biased region" description="Acidic residues" evidence="4">
    <location>
        <begin position="222"/>
        <end position="240"/>
    </location>
</feature>
<dbReference type="Gene3D" id="3.90.190.10">
    <property type="entry name" value="Protein tyrosine phosphatase superfamily"/>
    <property type="match status" value="1"/>
</dbReference>
<feature type="region of interest" description="Disordered" evidence="4">
    <location>
        <begin position="1191"/>
        <end position="1294"/>
    </location>
</feature>
<dbReference type="PANTHER" id="PTHR12305:SF60">
    <property type="entry name" value="PHOSPHATIDYLINOSITOL 3,4,5-TRISPHOSPHATE 3-PHOSPHATASE TPTE2-RELATED"/>
    <property type="match status" value="1"/>
</dbReference>
<evidence type="ECO:0000259" key="6">
    <source>
        <dbReference type="PROSITE" id="PS50011"/>
    </source>
</evidence>
<dbReference type="Pfam" id="PF00069">
    <property type="entry name" value="Pkinase"/>
    <property type="match status" value="1"/>
</dbReference>
<dbReference type="PROSITE" id="PS50003">
    <property type="entry name" value="PH_DOMAIN"/>
    <property type="match status" value="1"/>
</dbReference>
<dbReference type="Gene3D" id="3.30.200.20">
    <property type="entry name" value="Phosphorylase Kinase, domain 1"/>
    <property type="match status" value="1"/>
</dbReference>
<dbReference type="SMART" id="SM00233">
    <property type="entry name" value="PH"/>
    <property type="match status" value="1"/>
</dbReference>
<feature type="region of interest" description="Disordered" evidence="4">
    <location>
        <begin position="197"/>
        <end position="287"/>
    </location>
</feature>
<dbReference type="PROSITE" id="PS50011">
    <property type="entry name" value="PROTEIN_KINASE_DOM"/>
    <property type="match status" value="1"/>
</dbReference>
<dbReference type="PROSITE" id="PS51182">
    <property type="entry name" value="C2_TENSIN"/>
    <property type="match status" value="1"/>
</dbReference>
<dbReference type="InterPro" id="IPR000719">
    <property type="entry name" value="Prot_kinase_dom"/>
</dbReference>
<dbReference type="Proteomes" id="UP000290189">
    <property type="component" value="Unassembled WGS sequence"/>
</dbReference>
<keyword evidence="1" id="KW-0378">Hydrolase</keyword>
<evidence type="ECO:0000259" key="7">
    <source>
        <dbReference type="PROSITE" id="PS50056"/>
    </source>
</evidence>
<feature type="compositionally biased region" description="Low complexity" evidence="4">
    <location>
        <begin position="730"/>
        <end position="739"/>
    </location>
</feature>
<gene>
    <name evidence="10" type="ORF">PLBR_LOCUS5249</name>
</gene>
<feature type="region of interest" description="Disordered" evidence="4">
    <location>
        <begin position="1320"/>
        <end position="1358"/>
    </location>
</feature>
<dbReference type="Pfam" id="PF00169">
    <property type="entry name" value="PH"/>
    <property type="match status" value="1"/>
</dbReference>
<dbReference type="Gene3D" id="2.30.29.30">
    <property type="entry name" value="Pleckstrin-homology domain (PH domain)/Phosphotyrosine-binding domain (PTB)"/>
    <property type="match status" value="1"/>
</dbReference>
<dbReference type="GO" id="GO:0004672">
    <property type="term" value="F:protein kinase activity"/>
    <property type="evidence" value="ECO:0007669"/>
    <property type="project" value="InterPro"/>
</dbReference>
<dbReference type="InterPro" id="IPR051281">
    <property type="entry name" value="Dual-spec_lipid-protein_phosph"/>
</dbReference>
<feature type="compositionally biased region" description="Low complexity" evidence="4">
    <location>
        <begin position="1115"/>
        <end position="1132"/>
    </location>
</feature>
<feature type="region of interest" description="Disordered" evidence="4">
    <location>
        <begin position="117"/>
        <end position="141"/>
    </location>
</feature>
<dbReference type="GO" id="GO:0005829">
    <property type="term" value="C:cytosol"/>
    <property type="evidence" value="ECO:0007669"/>
    <property type="project" value="TreeGrafter"/>
</dbReference>
<evidence type="ECO:0000256" key="3">
    <source>
        <dbReference type="ARBA" id="ARBA00023098"/>
    </source>
</evidence>
<keyword evidence="10" id="KW-0496">Mitochondrion</keyword>
<dbReference type="Gene3D" id="1.10.510.10">
    <property type="entry name" value="Transferase(Phosphotransferase) domain 1"/>
    <property type="match status" value="1"/>
</dbReference>
<dbReference type="Gene3D" id="2.60.40.1110">
    <property type="match status" value="1"/>
</dbReference>
<dbReference type="InterPro" id="IPR011009">
    <property type="entry name" value="Kinase-like_dom_sf"/>
</dbReference>
<feature type="compositionally biased region" description="Low complexity" evidence="4">
    <location>
        <begin position="1080"/>
        <end position="1095"/>
    </location>
</feature>
<dbReference type="InterPro" id="IPR029023">
    <property type="entry name" value="Tensin_phosphatase"/>
</dbReference>
<organism evidence="10 11">
    <name type="scientific">Plasmodiophora brassicae</name>
    <name type="common">Clubroot disease agent</name>
    <dbReference type="NCBI Taxonomy" id="37360"/>
    <lineage>
        <taxon>Eukaryota</taxon>
        <taxon>Sar</taxon>
        <taxon>Rhizaria</taxon>
        <taxon>Endomyxa</taxon>
        <taxon>Phytomyxea</taxon>
        <taxon>Plasmodiophorida</taxon>
        <taxon>Plasmodiophoridae</taxon>
        <taxon>Plasmodiophora</taxon>
    </lineage>
</organism>
<dbReference type="InterPro" id="IPR029021">
    <property type="entry name" value="Prot-tyrosine_phosphatase-like"/>
</dbReference>
<dbReference type="GO" id="GO:0016314">
    <property type="term" value="F:phosphatidylinositol-3,4,5-trisphosphate 3-phosphatase activity"/>
    <property type="evidence" value="ECO:0007669"/>
    <property type="project" value="TreeGrafter"/>
</dbReference>
<dbReference type="GO" id="GO:0004721">
    <property type="term" value="F:phosphoprotein phosphatase activity"/>
    <property type="evidence" value="ECO:0007669"/>
    <property type="project" value="UniProtKB-KW"/>
</dbReference>
<evidence type="ECO:0000256" key="2">
    <source>
        <dbReference type="ARBA" id="ARBA00022912"/>
    </source>
</evidence>
<dbReference type="InterPro" id="IPR045101">
    <property type="entry name" value="PTP_PTEN"/>
</dbReference>
<feature type="region of interest" description="Disordered" evidence="4">
    <location>
        <begin position="703"/>
        <end position="739"/>
    </location>
</feature>
<name>A0A3P3YCY3_PLABS</name>
<feature type="compositionally biased region" description="Acidic residues" evidence="4">
    <location>
        <begin position="1339"/>
        <end position="1349"/>
    </location>
</feature>
<dbReference type="InterPro" id="IPR014020">
    <property type="entry name" value="Tensin_C2-dom"/>
</dbReference>
<evidence type="ECO:0000259" key="5">
    <source>
        <dbReference type="PROSITE" id="PS50003"/>
    </source>
</evidence>
<dbReference type="CDD" id="cd00821">
    <property type="entry name" value="PH"/>
    <property type="match status" value="1"/>
</dbReference>
<evidence type="ECO:0000256" key="4">
    <source>
        <dbReference type="SAM" id="MobiDB-lite"/>
    </source>
</evidence>
<dbReference type="GO" id="GO:0005524">
    <property type="term" value="F:ATP binding"/>
    <property type="evidence" value="ECO:0007669"/>
    <property type="project" value="InterPro"/>
</dbReference>